<evidence type="ECO:0000313" key="3">
    <source>
        <dbReference type="Proteomes" id="UP000234474"/>
    </source>
</evidence>
<dbReference type="Pfam" id="PF20150">
    <property type="entry name" value="2EXR"/>
    <property type="match status" value="1"/>
</dbReference>
<dbReference type="PANTHER" id="PTHR35910">
    <property type="entry name" value="2EXR DOMAIN-CONTAINING PROTEIN"/>
    <property type="match status" value="1"/>
</dbReference>
<reference evidence="3" key="1">
    <citation type="journal article" date="2018" name="Proc. Natl. Acad. Sci. U.S.A.">
        <title>Linking secondary metabolites to gene clusters through genome sequencing of six diverse Aspergillus species.</title>
        <authorList>
            <person name="Kaerboelling I."/>
            <person name="Vesth T.C."/>
            <person name="Frisvad J.C."/>
            <person name="Nybo J.L."/>
            <person name="Theobald S."/>
            <person name="Kuo A."/>
            <person name="Bowyer P."/>
            <person name="Matsuda Y."/>
            <person name="Mondo S."/>
            <person name="Lyhne E.K."/>
            <person name="Kogle M.E."/>
            <person name="Clum A."/>
            <person name="Lipzen A."/>
            <person name="Salamov A."/>
            <person name="Ngan C.Y."/>
            <person name="Daum C."/>
            <person name="Chiniquy J."/>
            <person name="Barry K."/>
            <person name="LaButti K."/>
            <person name="Haridas S."/>
            <person name="Simmons B.A."/>
            <person name="Magnuson J.K."/>
            <person name="Mortensen U.H."/>
            <person name="Larsen T.O."/>
            <person name="Grigoriev I.V."/>
            <person name="Baker S.E."/>
            <person name="Andersen M.R."/>
        </authorList>
    </citation>
    <scope>NUCLEOTIDE SEQUENCE [LARGE SCALE GENOMIC DNA]</scope>
    <source>
        <strain evidence="3">IBT 16806</strain>
    </source>
</reference>
<dbReference type="OrthoDB" id="3473305at2759"/>
<evidence type="ECO:0000259" key="1">
    <source>
        <dbReference type="Pfam" id="PF20150"/>
    </source>
</evidence>
<dbReference type="InterPro" id="IPR045518">
    <property type="entry name" value="2EXR"/>
</dbReference>
<feature type="domain" description="2EXR" evidence="1">
    <location>
        <begin position="4"/>
        <end position="95"/>
    </location>
</feature>
<dbReference type="AlphaFoldDB" id="A0A2I1BWW9"/>
<evidence type="ECO:0000313" key="2">
    <source>
        <dbReference type="EMBL" id="PKX89867.1"/>
    </source>
</evidence>
<dbReference type="OMA" id="SPHACIY"/>
<protein>
    <recommendedName>
        <fullName evidence="1">2EXR domain-containing protein</fullName>
    </recommendedName>
</protein>
<name>A0A2I1BWW9_ASPN1</name>
<gene>
    <name evidence="2" type="ORF">P174DRAFT_435220</name>
</gene>
<accession>A0A2I1BWW9</accession>
<organism evidence="2 3">
    <name type="scientific">Aspergillus novofumigatus (strain IBT 16806)</name>
    <dbReference type="NCBI Taxonomy" id="1392255"/>
    <lineage>
        <taxon>Eukaryota</taxon>
        <taxon>Fungi</taxon>
        <taxon>Dikarya</taxon>
        <taxon>Ascomycota</taxon>
        <taxon>Pezizomycotina</taxon>
        <taxon>Eurotiomycetes</taxon>
        <taxon>Eurotiomycetidae</taxon>
        <taxon>Eurotiales</taxon>
        <taxon>Aspergillaceae</taxon>
        <taxon>Aspergillus</taxon>
        <taxon>Aspergillus subgen. Fumigati</taxon>
    </lineage>
</organism>
<dbReference type="Proteomes" id="UP000234474">
    <property type="component" value="Unassembled WGS sequence"/>
</dbReference>
<proteinExistence type="predicted"/>
<dbReference type="RefSeq" id="XP_024678462.1">
    <property type="nucleotide sequence ID" value="XM_024825918.1"/>
</dbReference>
<comment type="caution">
    <text evidence="2">The sequence shown here is derived from an EMBL/GenBank/DDBJ whole genome shotgun (WGS) entry which is preliminary data.</text>
</comment>
<keyword evidence="3" id="KW-1185">Reference proteome</keyword>
<dbReference type="GeneID" id="36533243"/>
<dbReference type="VEuPathDB" id="FungiDB:P174DRAFT_435220"/>
<sequence length="217" mass="25116">MSDFHLFPLLPAEIRLHIWNLSLPTSRVLRITCDRGIKPTSRRYARGFRANHPNPVQLMINREAREEALREFVPYFRTEESPHACIYLAPERDTVHLGEAELAYLGEAERDALQRMIIEVHDYLMFETYGLESLGCMQRLKKVDLIVSQTPVASYHRRDIVEVIKDAFEEYVRSHPLWQIPYVRVLSALGKQMGSFTVDRAEVDMLPPSVLVDGHAE</sequence>
<dbReference type="EMBL" id="MSZS01000009">
    <property type="protein sequence ID" value="PKX89867.1"/>
    <property type="molecule type" value="Genomic_DNA"/>
</dbReference>
<dbReference type="PANTHER" id="PTHR35910:SF1">
    <property type="entry name" value="2EXR DOMAIN-CONTAINING PROTEIN"/>
    <property type="match status" value="1"/>
</dbReference>